<feature type="region of interest" description="Disordered" evidence="1">
    <location>
        <begin position="940"/>
        <end position="986"/>
    </location>
</feature>
<feature type="region of interest" description="Disordered" evidence="1">
    <location>
        <begin position="62"/>
        <end position="130"/>
    </location>
</feature>
<protein>
    <submittedName>
        <fullName evidence="4">Phosphoinositide phosphatase SAC1</fullName>
    </submittedName>
</protein>
<feature type="region of interest" description="Disordered" evidence="1">
    <location>
        <begin position="1"/>
        <end position="21"/>
    </location>
</feature>
<feature type="compositionally biased region" description="Acidic residues" evidence="1">
    <location>
        <begin position="243"/>
        <end position="254"/>
    </location>
</feature>
<dbReference type="InterPro" id="IPR034753">
    <property type="entry name" value="hSac2"/>
</dbReference>
<keyword evidence="5" id="KW-1185">Reference proteome</keyword>
<organism evidence="4 5">
    <name type="scientific">Ceraceosorus bombacis</name>
    <dbReference type="NCBI Taxonomy" id="401625"/>
    <lineage>
        <taxon>Eukaryota</taxon>
        <taxon>Fungi</taxon>
        <taxon>Dikarya</taxon>
        <taxon>Basidiomycota</taxon>
        <taxon>Ustilaginomycotina</taxon>
        <taxon>Exobasidiomycetes</taxon>
        <taxon>Ceraceosorales</taxon>
        <taxon>Ceraceosoraceae</taxon>
        <taxon>Ceraceosorus</taxon>
    </lineage>
</organism>
<evidence type="ECO:0000313" key="4">
    <source>
        <dbReference type="EMBL" id="CEH15608.1"/>
    </source>
</evidence>
<dbReference type="PROSITE" id="PS50275">
    <property type="entry name" value="SAC"/>
    <property type="match status" value="1"/>
</dbReference>
<evidence type="ECO:0000256" key="1">
    <source>
        <dbReference type="SAM" id="MobiDB-lite"/>
    </source>
</evidence>
<feature type="compositionally biased region" description="Polar residues" evidence="1">
    <location>
        <begin position="68"/>
        <end position="78"/>
    </location>
</feature>
<evidence type="ECO:0000313" key="5">
    <source>
        <dbReference type="Proteomes" id="UP000054845"/>
    </source>
</evidence>
<accession>A0A0P1BHX0</accession>
<evidence type="ECO:0000259" key="3">
    <source>
        <dbReference type="PROSITE" id="PS51791"/>
    </source>
</evidence>
<feature type="region of interest" description="Disordered" evidence="1">
    <location>
        <begin position="408"/>
        <end position="433"/>
    </location>
</feature>
<dbReference type="STRING" id="401625.A0A0P1BHX0"/>
<proteinExistence type="predicted"/>
<dbReference type="PANTHER" id="PTHR45662">
    <property type="entry name" value="PHOSPHATIDYLINOSITIDE PHOSPHATASE SAC1"/>
    <property type="match status" value="1"/>
</dbReference>
<name>A0A0P1BHX0_9BASI</name>
<dbReference type="PANTHER" id="PTHR45662:SF7">
    <property type="entry name" value="SACI DOMAIN PROTEIN (AFU_ORTHOLOGUE AFUA_1G15890)"/>
    <property type="match status" value="1"/>
</dbReference>
<feature type="compositionally biased region" description="Basic and acidic residues" evidence="1">
    <location>
        <begin position="967"/>
        <end position="978"/>
    </location>
</feature>
<dbReference type="InterPro" id="IPR022158">
    <property type="entry name" value="Inositol_phosphatase"/>
</dbReference>
<dbReference type="InterPro" id="IPR002013">
    <property type="entry name" value="SAC_dom"/>
</dbReference>
<feature type="region of interest" description="Disordered" evidence="1">
    <location>
        <begin position="297"/>
        <end position="330"/>
    </location>
</feature>
<feature type="region of interest" description="Disordered" evidence="1">
    <location>
        <begin position="224"/>
        <end position="260"/>
    </location>
</feature>
<dbReference type="EMBL" id="CCYA01000267">
    <property type="protein sequence ID" value="CEH15608.1"/>
    <property type="molecule type" value="Genomic_DNA"/>
</dbReference>
<dbReference type="GO" id="GO:0046856">
    <property type="term" value="P:phosphatidylinositol dephosphorylation"/>
    <property type="evidence" value="ECO:0007669"/>
    <property type="project" value="TreeGrafter"/>
</dbReference>
<dbReference type="GO" id="GO:0043812">
    <property type="term" value="F:phosphatidylinositol-4-phosphate phosphatase activity"/>
    <property type="evidence" value="ECO:0007669"/>
    <property type="project" value="TreeGrafter"/>
</dbReference>
<sequence>MKGFFARPGAGRAAGATPGGAANAAAGALASLSLPAYPQPLPEKLLSIHVTEAGLLIIPQQPHHHSMEATNRTQSSRPAPSPLRTTDEARSQDVAHEKRREDRSLSMQHSAPLGASSRASTSAAGGSGSTAVKISWGRSAKVSSLTVKQAKEKLSNVGELNEGAETFAYGVVGLIRVFKAAYLLVVTSRTHAGDFLHTSCPVYRSTGVLSIPLEPQRAREALRSESLRQAKVPAQTQSSSSSSEEEEDEEEPDDVQTPAALPRTEDEATIDADTHAGGAAALAVGGAATMRPARSGPWLLRNAHGKSVSESGPGAEAAAATSPNDAVDAPSPVSAAISAAFEPAGAVADATLIAAASEGKIPALSADERYHEALKAELEEKVVRETAKQYARGEMLFSYDFDLTTPLQRKNQSASTPSTTSPSSQRGPTALPWEEPNVRLPLWKRADPRFWHNQSLSKDFVDAGLHGFVLPLVQGFFQVAQLPVDSPSLPGSPDVAGDAMDEVSAATTSLRSDAYLLIISRRSKERAGLRYQRRGIAEDGSVANYVETEQVLLVRRYGSSSSEPKSTEKLEDATAHTLAFVQFRGSIPLFWTQSPFHLKPPPQLERSANENANACARHFDLQVARYGSVTCVNLAEQGGKEGVITEAYRKAVENYGGTTNESTGKKPVRYVPFDFHKECAGMKFENVSRLLGRMKEEDVLSAMDFYWRSSGTAIEQPNVFSMQKGAFRVSCLDCLDRTNVVQSAFARYMLGVQLQRLGLDVPAARGEPLERYNDDLAAQDPSEQHRLARVRAGAIDSCASQVLGEDEIKLAGWTLMSPIEPNRVQSAKLEEKVVLLTSKALYSCGWDFTAEKLSEYSRIRLGDITSIQKGTYILAPHEGYHPEKHWGLIVRYIEGETRVNSATSMRNVAAPAEAAGKSGSLGDQHFVAFRAVADDFVGTLDAPEPSEAATSSVPSRRFWRSSGKTGSTDKADSIKSPDESSADTPLTSHDIVNRIVALVVEQCADAGACDPGAANAVNPTDENEEDRTSEADAFVKEETIQSLAQAKANAGLFAPLIEGLKRRVWL</sequence>
<dbReference type="Pfam" id="PF02383">
    <property type="entry name" value="Syja_N"/>
    <property type="match status" value="1"/>
</dbReference>
<dbReference type="AlphaFoldDB" id="A0A0P1BHX0"/>
<feature type="compositionally biased region" description="Low complexity" evidence="1">
    <location>
        <begin position="114"/>
        <end position="124"/>
    </location>
</feature>
<evidence type="ECO:0000259" key="2">
    <source>
        <dbReference type="PROSITE" id="PS50275"/>
    </source>
</evidence>
<reference evidence="5" key="1">
    <citation type="submission" date="2014-09" db="EMBL/GenBank/DDBJ databases">
        <authorList>
            <person name="Sharma Rahul"/>
            <person name="Thines Marco"/>
        </authorList>
    </citation>
    <scope>NUCLEOTIDE SEQUENCE [LARGE SCALE GENOMIC DNA]</scope>
</reference>
<dbReference type="PROSITE" id="PS51791">
    <property type="entry name" value="HSAC2"/>
    <property type="match status" value="1"/>
</dbReference>
<feature type="compositionally biased region" description="Low complexity" evidence="1">
    <location>
        <begin position="310"/>
        <end position="330"/>
    </location>
</feature>
<feature type="compositionally biased region" description="Basic and acidic residues" evidence="1">
    <location>
        <begin position="85"/>
        <end position="104"/>
    </location>
</feature>
<dbReference type="OrthoDB" id="405996at2759"/>
<dbReference type="Proteomes" id="UP000054845">
    <property type="component" value="Unassembled WGS sequence"/>
</dbReference>
<feature type="domain" description="HSac2" evidence="3">
    <location>
        <begin position="785"/>
        <end position="937"/>
    </location>
</feature>
<dbReference type="Pfam" id="PF12456">
    <property type="entry name" value="hSac2"/>
    <property type="match status" value="1"/>
</dbReference>
<feature type="region of interest" description="Disordered" evidence="1">
    <location>
        <begin position="1010"/>
        <end position="1030"/>
    </location>
</feature>
<feature type="compositionally biased region" description="Low complexity" evidence="1">
    <location>
        <begin position="413"/>
        <end position="424"/>
    </location>
</feature>
<dbReference type="GO" id="GO:0005783">
    <property type="term" value="C:endoplasmic reticulum"/>
    <property type="evidence" value="ECO:0007669"/>
    <property type="project" value="TreeGrafter"/>
</dbReference>
<feature type="domain" description="SAC" evidence="2">
    <location>
        <begin position="386"/>
        <end position="759"/>
    </location>
</feature>